<evidence type="ECO:0000313" key="2">
    <source>
        <dbReference type="EMBL" id="RKL20109.1"/>
    </source>
</evidence>
<name>A0A420RSR7_GIBIN</name>
<evidence type="ECO:0008006" key="4">
    <source>
        <dbReference type="Google" id="ProtNLM"/>
    </source>
</evidence>
<dbReference type="Proteomes" id="UP000283569">
    <property type="component" value="Unassembled WGS sequence"/>
</dbReference>
<reference evidence="2 3" key="1">
    <citation type="journal article" date="2018" name="Sci. Rep.">
        <title>Characterisation of pathogen-specific regions and novel effector candidates in Fusarium oxysporum f. sp. cepae.</title>
        <authorList>
            <person name="Armitage A.D."/>
            <person name="Taylor A."/>
            <person name="Sobczyk M.K."/>
            <person name="Baxter L."/>
            <person name="Greenfield B.P."/>
            <person name="Bates H.J."/>
            <person name="Wilson F."/>
            <person name="Jackson A.C."/>
            <person name="Ott S."/>
            <person name="Harrison R.J."/>
            <person name="Clarkson J.P."/>
        </authorList>
    </citation>
    <scope>NUCLEOTIDE SEQUENCE [LARGE SCALE GENOMIC DNA]</scope>
    <source>
        <strain evidence="2 3">Fp_A8</strain>
    </source>
</reference>
<dbReference type="EMBL" id="MRDB01000173">
    <property type="protein sequence ID" value="RKL20109.1"/>
    <property type="molecule type" value="Genomic_DNA"/>
</dbReference>
<organism evidence="2 3">
    <name type="scientific">Gibberella intermedia</name>
    <name type="common">Bulb rot disease fungus</name>
    <name type="synonym">Fusarium proliferatum</name>
    <dbReference type="NCBI Taxonomy" id="948311"/>
    <lineage>
        <taxon>Eukaryota</taxon>
        <taxon>Fungi</taxon>
        <taxon>Dikarya</taxon>
        <taxon>Ascomycota</taxon>
        <taxon>Pezizomycotina</taxon>
        <taxon>Sordariomycetes</taxon>
        <taxon>Hypocreomycetidae</taxon>
        <taxon>Hypocreales</taxon>
        <taxon>Nectriaceae</taxon>
        <taxon>Fusarium</taxon>
        <taxon>Fusarium fujikuroi species complex</taxon>
    </lineage>
</organism>
<evidence type="ECO:0000313" key="3">
    <source>
        <dbReference type="Proteomes" id="UP000283569"/>
    </source>
</evidence>
<protein>
    <recommendedName>
        <fullName evidence="4">DUF2303 family protein</fullName>
    </recommendedName>
</protein>
<proteinExistence type="predicted"/>
<dbReference type="AlphaFoldDB" id="A0A420RSR7"/>
<evidence type="ECO:0000256" key="1">
    <source>
        <dbReference type="SAM" id="MobiDB-lite"/>
    </source>
</evidence>
<comment type="caution">
    <text evidence="2">The sequence shown here is derived from an EMBL/GenBank/DDBJ whole genome shotgun (WGS) entry which is preliminary data.</text>
</comment>
<gene>
    <name evidence="2" type="ORF">BFJ72_g15083</name>
</gene>
<feature type="region of interest" description="Disordered" evidence="1">
    <location>
        <begin position="1"/>
        <end position="90"/>
    </location>
</feature>
<feature type="compositionally biased region" description="Polar residues" evidence="1">
    <location>
        <begin position="31"/>
        <end position="49"/>
    </location>
</feature>
<dbReference type="Pfam" id="PF10065">
    <property type="entry name" value="DUF2303"/>
    <property type="match status" value="1"/>
</dbReference>
<dbReference type="InterPro" id="IPR019276">
    <property type="entry name" value="DUF2303"/>
</dbReference>
<feature type="compositionally biased region" description="Basic and acidic residues" evidence="1">
    <location>
        <begin position="51"/>
        <end position="66"/>
    </location>
</feature>
<sequence length="366" mass="40066">MKPIGGKAGQMELDTDVKTKLPAPTKGRTILFTTPDNNLQRSDPRQQTLDGVRDVSQESIAQKELRQTAAAPEQQPGLRENPVDLQDTKTETASREIQAASHQPVRFVGAGAPIVLLPEGFTAEDLSHTLAAPTRKKGTVQLNDAESFIAVVNDQKGESTRLFSTIDPPTFTAVFNHIALGTGWGDHQARYNAPLAPEWKAWTGMDGKKVGQVDLAQFIESNLVDVVFIAADPASREPGSPDGSTLLEVCRTLEAKKKVDFKSSVRLSDGSTQFTYDEDVQGSARQGQLQVPEQFSLGIPVFENGDKWRVDVRLRYRIAEGGQLLLWLELVRPHKVIEQAVKDLREKIAAATELQILNGAPNTARS</sequence>
<accession>A0A420RSR7</accession>